<dbReference type="Pfam" id="PF10901">
    <property type="entry name" value="DUF2690"/>
    <property type="match status" value="1"/>
</dbReference>
<dbReference type="InterPro" id="IPR021224">
    <property type="entry name" value="DUF2690"/>
</dbReference>
<evidence type="ECO:0000313" key="2">
    <source>
        <dbReference type="EMBL" id="MDP1420386.1"/>
    </source>
</evidence>
<organism evidence="2 3">
    <name type="scientific">Peribacillus simplex</name>
    <dbReference type="NCBI Taxonomy" id="1478"/>
    <lineage>
        <taxon>Bacteria</taxon>
        <taxon>Bacillati</taxon>
        <taxon>Bacillota</taxon>
        <taxon>Bacilli</taxon>
        <taxon>Bacillales</taxon>
        <taxon>Bacillaceae</taxon>
        <taxon>Peribacillus</taxon>
    </lineage>
</organism>
<evidence type="ECO:0000256" key="1">
    <source>
        <dbReference type="SAM" id="SignalP"/>
    </source>
</evidence>
<dbReference type="RefSeq" id="WP_305161548.1">
    <property type="nucleotide sequence ID" value="NZ_JAUUTP010000022.1"/>
</dbReference>
<protein>
    <submittedName>
        <fullName evidence="2">DUF2690 domain-containing protein</fullName>
    </submittedName>
</protein>
<accession>A0AA90NUX0</accession>
<dbReference type="Proteomes" id="UP001178277">
    <property type="component" value="Unassembled WGS sequence"/>
</dbReference>
<feature type="chain" id="PRO_5041678598" evidence="1">
    <location>
        <begin position="25"/>
        <end position="155"/>
    </location>
</feature>
<name>A0AA90NUX0_9BACI</name>
<comment type="caution">
    <text evidence="2">The sequence shown here is derived from an EMBL/GenBank/DDBJ whole genome shotgun (WGS) entry which is preliminary data.</text>
</comment>
<dbReference type="EMBL" id="JAUUTP010000022">
    <property type="protein sequence ID" value="MDP1420386.1"/>
    <property type="molecule type" value="Genomic_DNA"/>
</dbReference>
<gene>
    <name evidence="2" type="ORF">Q8G35_18855</name>
</gene>
<evidence type="ECO:0000313" key="3">
    <source>
        <dbReference type="Proteomes" id="UP001178277"/>
    </source>
</evidence>
<feature type="signal peptide" evidence="1">
    <location>
        <begin position="1"/>
        <end position="24"/>
    </location>
</feature>
<dbReference type="AlphaFoldDB" id="A0AA90NUX0"/>
<proteinExistence type="predicted"/>
<reference evidence="2" key="1">
    <citation type="submission" date="2023-07" db="EMBL/GenBank/DDBJ databases">
        <title>Murine gut Bacillus species.</title>
        <authorList>
            <person name="Gutman E."/>
            <person name="Hashuel R."/>
            <person name="Litvak Y."/>
        </authorList>
    </citation>
    <scope>NUCLEOTIDE SEQUENCE</scope>
    <source>
        <strain evidence="2">RU283</strain>
    </source>
</reference>
<keyword evidence="1" id="KW-0732">Signal</keyword>
<sequence length="155" mass="16974">MKTLKKWATMIGAVTMLVSIFSFAAPMPKVAAAVANGSDPIATGCARDAITVTDWNNTSWFSGAQVDLRYSPSCRSAWAKFTIGEDPAAKEGTARITRNDGVSYSCTAKKSLGQKSCYTKQVNDAGYTARATANVLFQGEYGAGYWWEYLYTRWY</sequence>